<evidence type="ECO:0000313" key="1">
    <source>
        <dbReference type="EMBL" id="APZ91594.1"/>
    </source>
</evidence>
<dbReference type="EMBL" id="CP017641">
    <property type="protein sequence ID" value="APZ91594.1"/>
    <property type="molecule type" value="Genomic_DNA"/>
</dbReference>
<sequence>MMLLNCERTVVQLGRKSLGTGMLMPLGSCRLYWFSCLDATGVRQQGPHGEHAEGRTPWVANQLGKSGVGVQECGGMPLKRPGMHWHAYGTTALCQLRALCKSNL</sequence>
<dbReference type="Proteomes" id="UP000187735">
    <property type="component" value="Chromosome"/>
</dbReference>
<dbReference type="STRING" id="1891926.Fuma_01183"/>
<gene>
    <name evidence="1" type="ORF">Fuma_01183</name>
</gene>
<proteinExistence type="predicted"/>
<keyword evidence="2" id="KW-1185">Reference proteome</keyword>
<evidence type="ECO:0000313" key="2">
    <source>
        <dbReference type="Proteomes" id="UP000187735"/>
    </source>
</evidence>
<reference evidence="1 2" key="1">
    <citation type="journal article" date="2016" name="Front. Microbiol.">
        <title>Fuerstia marisgermanicae gen. nov., sp. nov., an Unusual Member of the Phylum Planctomycetes from the German Wadden Sea.</title>
        <authorList>
            <person name="Kohn T."/>
            <person name="Heuer A."/>
            <person name="Jogler M."/>
            <person name="Vollmers J."/>
            <person name="Boedeker C."/>
            <person name="Bunk B."/>
            <person name="Rast P."/>
            <person name="Borchert D."/>
            <person name="Glockner I."/>
            <person name="Freese H.M."/>
            <person name="Klenk H.P."/>
            <person name="Overmann J."/>
            <person name="Kaster A.K."/>
            <person name="Rohde M."/>
            <person name="Wiegand S."/>
            <person name="Jogler C."/>
        </authorList>
    </citation>
    <scope>NUCLEOTIDE SEQUENCE [LARGE SCALE GENOMIC DNA]</scope>
    <source>
        <strain evidence="1 2">NH11</strain>
    </source>
</reference>
<name>A0A1P8WC34_9PLAN</name>
<protein>
    <submittedName>
        <fullName evidence="1">Uncharacterized protein</fullName>
    </submittedName>
</protein>
<dbReference type="KEGG" id="fmr:Fuma_01183"/>
<accession>A0A1P8WC34</accession>
<dbReference type="AlphaFoldDB" id="A0A1P8WC34"/>
<organism evidence="1 2">
    <name type="scientific">Fuerstiella marisgermanici</name>
    <dbReference type="NCBI Taxonomy" id="1891926"/>
    <lineage>
        <taxon>Bacteria</taxon>
        <taxon>Pseudomonadati</taxon>
        <taxon>Planctomycetota</taxon>
        <taxon>Planctomycetia</taxon>
        <taxon>Planctomycetales</taxon>
        <taxon>Planctomycetaceae</taxon>
        <taxon>Fuerstiella</taxon>
    </lineage>
</organism>